<dbReference type="InterPro" id="IPR010285">
    <property type="entry name" value="DNA_helicase_pif1-like_DEAD"/>
</dbReference>
<dbReference type="GO" id="GO:0006310">
    <property type="term" value="P:DNA recombination"/>
    <property type="evidence" value="ECO:0007669"/>
    <property type="project" value="UniProtKB-KW"/>
</dbReference>
<keyword evidence="1" id="KW-0234">DNA repair</keyword>
<gene>
    <name evidence="3" type="ORF">ARMOST_20473</name>
</gene>
<keyword evidence="4" id="KW-1185">Reference proteome</keyword>
<dbReference type="OrthoDB" id="3366231at2759"/>
<dbReference type="InterPro" id="IPR027417">
    <property type="entry name" value="P-loop_NTPase"/>
</dbReference>
<dbReference type="PANTHER" id="PTHR10492:SF57">
    <property type="entry name" value="ATP-DEPENDENT DNA HELICASE"/>
    <property type="match status" value="1"/>
</dbReference>
<dbReference type="GO" id="GO:0006281">
    <property type="term" value="P:DNA repair"/>
    <property type="evidence" value="ECO:0007669"/>
    <property type="project" value="UniProtKB-KW"/>
</dbReference>
<comment type="similarity">
    <text evidence="1">Belongs to the helicase family.</text>
</comment>
<reference evidence="4" key="1">
    <citation type="journal article" date="2017" name="Nat. Ecol. Evol.">
        <title>Genome expansion and lineage-specific genetic innovations in the forest pathogenic fungi Armillaria.</title>
        <authorList>
            <person name="Sipos G."/>
            <person name="Prasanna A.N."/>
            <person name="Walter M.C."/>
            <person name="O'Connor E."/>
            <person name="Balint B."/>
            <person name="Krizsan K."/>
            <person name="Kiss B."/>
            <person name="Hess J."/>
            <person name="Varga T."/>
            <person name="Slot J."/>
            <person name="Riley R."/>
            <person name="Boka B."/>
            <person name="Rigling D."/>
            <person name="Barry K."/>
            <person name="Lee J."/>
            <person name="Mihaltcheva S."/>
            <person name="LaButti K."/>
            <person name="Lipzen A."/>
            <person name="Waldron R."/>
            <person name="Moloney N.M."/>
            <person name="Sperisen C."/>
            <person name="Kredics L."/>
            <person name="Vagvoelgyi C."/>
            <person name="Patrignani A."/>
            <person name="Fitzpatrick D."/>
            <person name="Nagy I."/>
            <person name="Doyle S."/>
            <person name="Anderson J.B."/>
            <person name="Grigoriev I.V."/>
            <person name="Gueldener U."/>
            <person name="Muensterkoetter M."/>
            <person name="Nagy L.G."/>
        </authorList>
    </citation>
    <scope>NUCLEOTIDE SEQUENCE [LARGE SCALE GENOMIC DNA]</scope>
    <source>
        <strain evidence="4">C18/9</strain>
    </source>
</reference>
<feature type="domain" description="DNA helicase Pif1-like DEAD-box helicase" evidence="2">
    <location>
        <begin position="108"/>
        <end position="313"/>
    </location>
</feature>
<dbReference type="Proteomes" id="UP000219338">
    <property type="component" value="Unassembled WGS sequence"/>
</dbReference>
<keyword evidence="1" id="KW-0547">Nucleotide-binding</keyword>
<proteinExistence type="inferred from homology"/>
<dbReference type="OMA" id="FANWILN"/>
<accession>A0A284S7F5</accession>
<evidence type="ECO:0000259" key="2">
    <source>
        <dbReference type="Pfam" id="PF05970"/>
    </source>
</evidence>
<sequence length="357" mass="39771">MLTGGSYYAPAKPDELWEEFKENICDDLAHKLRQRDVPNPTDAQLYDFDLHLINKLLQSHGHHLSEWTQMPASTMDWAAYEDNPLLAAQLAYDIPSLQQLVTNNLQTFNKEQKNAFDIVVDSVTHQEGKSVFFHSAGGGGKTFVCNTIAAAVCAQGQIVLTCASSSISAILLAGGCTSHSTFKIPIPSHDDTTCSICRGTHLAELLCRTSLIIWDEVPMQNRHDIETVDRTLHDICNKDAPFGGKTVLFGGDFRQTLPVVSRGSWEQIVAASFCRSPLWPHIKVIHLKKNMHLDQTSENVEFARWLLTVGSGEGLTDDRIITLPASMHLANNSLSELIKYIYPNIQAGHFQDHFFLE</sequence>
<dbReference type="SUPFAM" id="SSF52540">
    <property type="entry name" value="P-loop containing nucleoside triphosphate hydrolases"/>
    <property type="match status" value="1"/>
</dbReference>
<dbReference type="GO" id="GO:0005524">
    <property type="term" value="F:ATP binding"/>
    <property type="evidence" value="ECO:0007669"/>
    <property type="project" value="UniProtKB-KW"/>
</dbReference>
<keyword evidence="1" id="KW-0378">Hydrolase</keyword>
<dbReference type="Pfam" id="PF05970">
    <property type="entry name" value="PIF1"/>
    <property type="match status" value="1"/>
</dbReference>
<name>A0A284S7F5_ARMOS</name>
<organism evidence="3 4">
    <name type="scientific">Armillaria ostoyae</name>
    <name type="common">Armillaria root rot fungus</name>
    <dbReference type="NCBI Taxonomy" id="47428"/>
    <lineage>
        <taxon>Eukaryota</taxon>
        <taxon>Fungi</taxon>
        <taxon>Dikarya</taxon>
        <taxon>Basidiomycota</taxon>
        <taxon>Agaricomycotina</taxon>
        <taxon>Agaricomycetes</taxon>
        <taxon>Agaricomycetidae</taxon>
        <taxon>Agaricales</taxon>
        <taxon>Marasmiineae</taxon>
        <taxon>Physalacriaceae</taxon>
        <taxon>Armillaria</taxon>
    </lineage>
</organism>
<comment type="catalytic activity">
    <reaction evidence="1">
        <text>ATP + H2O = ADP + phosphate + H(+)</text>
        <dbReference type="Rhea" id="RHEA:13065"/>
        <dbReference type="ChEBI" id="CHEBI:15377"/>
        <dbReference type="ChEBI" id="CHEBI:15378"/>
        <dbReference type="ChEBI" id="CHEBI:30616"/>
        <dbReference type="ChEBI" id="CHEBI:43474"/>
        <dbReference type="ChEBI" id="CHEBI:456216"/>
        <dbReference type="EC" id="5.6.2.3"/>
    </reaction>
</comment>
<protein>
    <recommendedName>
        <fullName evidence="1">ATP-dependent DNA helicase</fullName>
        <ecNumber evidence="1">5.6.2.3</ecNumber>
    </recommendedName>
</protein>
<dbReference type="Gene3D" id="3.40.50.300">
    <property type="entry name" value="P-loop containing nucleotide triphosphate hydrolases"/>
    <property type="match status" value="1"/>
</dbReference>
<dbReference type="GO" id="GO:0016887">
    <property type="term" value="F:ATP hydrolysis activity"/>
    <property type="evidence" value="ECO:0007669"/>
    <property type="project" value="RHEA"/>
</dbReference>
<dbReference type="PANTHER" id="PTHR10492">
    <property type="match status" value="1"/>
</dbReference>
<dbReference type="AlphaFoldDB" id="A0A284S7F5"/>
<dbReference type="STRING" id="47428.A0A284S7F5"/>
<evidence type="ECO:0000313" key="3">
    <source>
        <dbReference type="EMBL" id="SJL16939.1"/>
    </source>
</evidence>
<dbReference type="GO" id="GO:0043139">
    <property type="term" value="F:5'-3' DNA helicase activity"/>
    <property type="evidence" value="ECO:0007669"/>
    <property type="project" value="UniProtKB-EC"/>
</dbReference>
<keyword evidence="1" id="KW-0067">ATP-binding</keyword>
<comment type="cofactor">
    <cofactor evidence="1">
        <name>Mg(2+)</name>
        <dbReference type="ChEBI" id="CHEBI:18420"/>
    </cofactor>
</comment>
<dbReference type="EMBL" id="FUEG01000039">
    <property type="protein sequence ID" value="SJL16939.1"/>
    <property type="molecule type" value="Genomic_DNA"/>
</dbReference>
<dbReference type="GO" id="GO:0000723">
    <property type="term" value="P:telomere maintenance"/>
    <property type="evidence" value="ECO:0007669"/>
    <property type="project" value="InterPro"/>
</dbReference>
<dbReference type="EC" id="5.6.2.3" evidence="1"/>
<evidence type="ECO:0000256" key="1">
    <source>
        <dbReference type="RuleBase" id="RU363044"/>
    </source>
</evidence>
<evidence type="ECO:0000313" key="4">
    <source>
        <dbReference type="Proteomes" id="UP000219338"/>
    </source>
</evidence>
<keyword evidence="1" id="KW-0347">Helicase</keyword>
<keyword evidence="1" id="KW-0227">DNA damage</keyword>
<keyword evidence="1" id="KW-0233">DNA recombination</keyword>